<dbReference type="PANTHER" id="PTHR43284:SF1">
    <property type="entry name" value="ASPARAGINE SYNTHETASE"/>
    <property type="match status" value="1"/>
</dbReference>
<dbReference type="SUPFAM" id="SSF52402">
    <property type="entry name" value="Adenine nucleotide alpha hydrolases-like"/>
    <property type="match status" value="1"/>
</dbReference>
<sequence>MFIEGFISFDDIKVELKNKNHHLINFERSSVNFSVDDLKNTKRGIKLFVRKTNGRFLEILSDSLQQRDTSKDFLCLDNDELQNIGIAIWVDESTNSIHIYREIFGQVPLYYLFIPHKFFIFSTSLPALLRNELAQSYHSFDYYRIYRYSIYAADSRDYYSGDTFYENIKSVLPGHILKAEAHSLSSQPGFTYKLAKTDNLNSLSYAGNQFREVFLKSIQSLANDESKIISSQLSGGLDSSSVSCTLRYLYPNRKIITLFGLTDSSLEERNYSSSTAEWIKSIHCEVEPRTDQRELLYSHTLLYGHPQRYLSGSFFQTSIMEQAKSAGANIMLTGHLGDQIVHNGFDLLSQVLAKKNWTLLNQLLDQRAFFASQTANFKHWDLLTAENKKNLFKQHFFFKKFLSVLKKGNVGESLILLHNWHLNIGLSTNYFIQSLWNVVYNKFNSSNQDYLSMLNKDFVEHAAEMSITKNTHPYSGEYENWAAGIYTTQGIGINEEFFSLGNEYKITPLFPFCDKDLYELSLSIPLSVKFNNGLGRGHFRESMKGILPEIVRTRPNKTQFGLYGREVALRSFDQLRDTLSVNHQVWQYIDKKKLQRAIANMSLEKDKNTTNASLVNRMVALAVWLDINQSGSYYSHE</sequence>
<evidence type="ECO:0000256" key="3">
    <source>
        <dbReference type="ARBA" id="ARBA00048741"/>
    </source>
</evidence>
<evidence type="ECO:0000256" key="2">
    <source>
        <dbReference type="ARBA" id="ARBA00012737"/>
    </source>
</evidence>
<dbReference type="EMBL" id="QNUL01000005">
    <property type="protein sequence ID" value="REA62451.1"/>
    <property type="molecule type" value="Genomic_DNA"/>
</dbReference>
<dbReference type="PANTHER" id="PTHR43284">
    <property type="entry name" value="ASPARAGINE SYNTHETASE (GLUTAMINE-HYDROLYZING)"/>
    <property type="match status" value="1"/>
</dbReference>
<gene>
    <name evidence="5" type="ORF">DSL64_09360</name>
</gene>
<dbReference type="RefSeq" id="WP_115830482.1">
    <property type="nucleotide sequence ID" value="NZ_QNUL01000005.1"/>
</dbReference>
<dbReference type="InterPro" id="IPR001962">
    <property type="entry name" value="Asn_synthase"/>
</dbReference>
<dbReference type="Gene3D" id="3.40.50.620">
    <property type="entry name" value="HUPs"/>
    <property type="match status" value="2"/>
</dbReference>
<name>A0A3D8YDC5_9BACT</name>
<dbReference type="InterPro" id="IPR014729">
    <property type="entry name" value="Rossmann-like_a/b/a_fold"/>
</dbReference>
<keyword evidence="6" id="KW-1185">Reference proteome</keyword>
<dbReference type="Pfam" id="PF00733">
    <property type="entry name" value="Asn_synthase"/>
    <property type="match status" value="2"/>
</dbReference>
<organism evidence="5 6">
    <name type="scientific">Dyadobacter luteus</name>
    <dbReference type="NCBI Taxonomy" id="2259619"/>
    <lineage>
        <taxon>Bacteria</taxon>
        <taxon>Pseudomonadati</taxon>
        <taxon>Bacteroidota</taxon>
        <taxon>Cytophagia</taxon>
        <taxon>Cytophagales</taxon>
        <taxon>Spirosomataceae</taxon>
        <taxon>Dyadobacter</taxon>
    </lineage>
</organism>
<evidence type="ECO:0000313" key="6">
    <source>
        <dbReference type="Proteomes" id="UP000256373"/>
    </source>
</evidence>
<protein>
    <recommendedName>
        <fullName evidence="2">asparagine synthase (glutamine-hydrolyzing)</fullName>
        <ecNumber evidence="2">6.3.5.4</ecNumber>
    </recommendedName>
</protein>
<dbReference type="Proteomes" id="UP000256373">
    <property type="component" value="Unassembled WGS sequence"/>
</dbReference>
<comment type="pathway">
    <text evidence="1">Amino-acid biosynthesis; L-asparagine biosynthesis; L-asparagine from L-aspartate (L-Gln route): step 1/1.</text>
</comment>
<accession>A0A3D8YDC5</accession>
<dbReference type="InterPro" id="IPR051786">
    <property type="entry name" value="ASN_synthetase/amidase"/>
</dbReference>
<dbReference type="OrthoDB" id="9763290at2"/>
<feature type="domain" description="Asparagine synthetase" evidence="4">
    <location>
        <begin position="211"/>
        <end position="351"/>
    </location>
</feature>
<proteinExistence type="predicted"/>
<evidence type="ECO:0000259" key="4">
    <source>
        <dbReference type="Pfam" id="PF00733"/>
    </source>
</evidence>
<comment type="caution">
    <text evidence="5">The sequence shown here is derived from an EMBL/GenBank/DDBJ whole genome shotgun (WGS) entry which is preliminary data.</text>
</comment>
<dbReference type="AlphaFoldDB" id="A0A3D8YDC5"/>
<dbReference type="EC" id="6.3.5.4" evidence="2"/>
<dbReference type="GO" id="GO:0004066">
    <property type="term" value="F:asparagine synthase (glutamine-hydrolyzing) activity"/>
    <property type="evidence" value="ECO:0007669"/>
    <property type="project" value="UniProtKB-EC"/>
</dbReference>
<comment type="catalytic activity">
    <reaction evidence="3">
        <text>L-aspartate + L-glutamine + ATP + H2O = L-asparagine + L-glutamate + AMP + diphosphate + H(+)</text>
        <dbReference type="Rhea" id="RHEA:12228"/>
        <dbReference type="ChEBI" id="CHEBI:15377"/>
        <dbReference type="ChEBI" id="CHEBI:15378"/>
        <dbReference type="ChEBI" id="CHEBI:29985"/>
        <dbReference type="ChEBI" id="CHEBI:29991"/>
        <dbReference type="ChEBI" id="CHEBI:30616"/>
        <dbReference type="ChEBI" id="CHEBI:33019"/>
        <dbReference type="ChEBI" id="CHEBI:58048"/>
        <dbReference type="ChEBI" id="CHEBI:58359"/>
        <dbReference type="ChEBI" id="CHEBI:456215"/>
        <dbReference type="EC" id="6.3.5.4"/>
    </reaction>
</comment>
<reference evidence="5 6" key="1">
    <citation type="submission" date="2018-07" db="EMBL/GenBank/DDBJ databases">
        <title>Dyadobacter roseus sp. nov., isolated from rose rhizosphere soil.</title>
        <authorList>
            <person name="Chen L."/>
        </authorList>
    </citation>
    <scope>NUCLEOTIDE SEQUENCE [LARGE SCALE GENOMIC DNA]</scope>
    <source>
        <strain evidence="5 6">RS19</strain>
    </source>
</reference>
<evidence type="ECO:0000256" key="1">
    <source>
        <dbReference type="ARBA" id="ARBA00005187"/>
    </source>
</evidence>
<dbReference type="Gene3D" id="3.60.20.10">
    <property type="entry name" value="Glutamine Phosphoribosylpyrophosphate, subunit 1, domain 1"/>
    <property type="match status" value="1"/>
</dbReference>
<dbReference type="GO" id="GO:0006529">
    <property type="term" value="P:asparagine biosynthetic process"/>
    <property type="evidence" value="ECO:0007669"/>
    <property type="project" value="InterPro"/>
</dbReference>
<dbReference type="InterPro" id="IPR029055">
    <property type="entry name" value="Ntn_hydrolases_N"/>
</dbReference>
<feature type="domain" description="Asparagine synthetase" evidence="4">
    <location>
        <begin position="510"/>
        <end position="625"/>
    </location>
</feature>
<evidence type="ECO:0000313" key="5">
    <source>
        <dbReference type="EMBL" id="REA62451.1"/>
    </source>
</evidence>
<dbReference type="SUPFAM" id="SSF56235">
    <property type="entry name" value="N-terminal nucleophile aminohydrolases (Ntn hydrolases)"/>
    <property type="match status" value="1"/>
</dbReference>